<feature type="transmembrane region" description="Helical" evidence="1">
    <location>
        <begin position="159"/>
        <end position="180"/>
    </location>
</feature>
<feature type="transmembrane region" description="Helical" evidence="1">
    <location>
        <begin position="30"/>
        <end position="46"/>
    </location>
</feature>
<evidence type="ECO:0000313" key="3">
    <source>
        <dbReference type="Proteomes" id="UP000004508"/>
    </source>
</evidence>
<organism evidence="2 3">
    <name type="scientific">Ktedonobacter racemifer DSM 44963</name>
    <dbReference type="NCBI Taxonomy" id="485913"/>
    <lineage>
        <taxon>Bacteria</taxon>
        <taxon>Bacillati</taxon>
        <taxon>Chloroflexota</taxon>
        <taxon>Ktedonobacteria</taxon>
        <taxon>Ktedonobacterales</taxon>
        <taxon>Ktedonobacteraceae</taxon>
        <taxon>Ktedonobacter</taxon>
    </lineage>
</organism>
<dbReference type="RefSeq" id="WP_007907767.1">
    <property type="nucleotide sequence ID" value="NZ_ADVG01000001.1"/>
</dbReference>
<keyword evidence="1" id="KW-0472">Membrane</keyword>
<comment type="caution">
    <text evidence="2">The sequence shown here is derived from an EMBL/GenBank/DDBJ whole genome shotgun (WGS) entry which is preliminary data.</text>
</comment>
<keyword evidence="3" id="KW-1185">Reference proteome</keyword>
<keyword evidence="1" id="KW-0812">Transmembrane</keyword>
<evidence type="ECO:0000313" key="2">
    <source>
        <dbReference type="EMBL" id="EFH90416.1"/>
    </source>
</evidence>
<dbReference type="Proteomes" id="UP000004508">
    <property type="component" value="Unassembled WGS sequence"/>
</dbReference>
<protein>
    <recommendedName>
        <fullName evidence="4">Colicin V production protein</fullName>
    </recommendedName>
</protein>
<reference evidence="2 3" key="1">
    <citation type="journal article" date="2011" name="Stand. Genomic Sci.">
        <title>Non-contiguous finished genome sequence and contextual data of the filamentous soil bacterium Ktedonobacter racemifer type strain (SOSP1-21).</title>
        <authorList>
            <person name="Chang Y.J."/>
            <person name="Land M."/>
            <person name="Hauser L."/>
            <person name="Chertkov O."/>
            <person name="Del Rio T.G."/>
            <person name="Nolan M."/>
            <person name="Copeland A."/>
            <person name="Tice H."/>
            <person name="Cheng J.F."/>
            <person name="Lucas S."/>
            <person name="Han C."/>
            <person name="Goodwin L."/>
            <person name="Pitluck S."/>
            <person name="Ivanova N."/>
            <person name="Ovchinikova G."/>
            <person name="Pati A."/>
            <person name="Chen A."/>
            <person name="Palaniappan K."/>
            <person name="Mavromatis K."/>
            <person name="Liolios K."/>
            <person name="Brettin T."/>
            <person name="Fiebig A."/>
            <person name="Rohde M."/>
            <person name="Abt B."/>
            <person name="Goker M."/>
            <person name="Detter J.C."/>
            <person name="Woyke T."/>
            <person name="Bristow J."/>
            <person name="Eisen J.A."/>
            <person name="Markowitz V."/>
            <person name="Hugenholtz P."/>
            <person name="Kyrpides N.C."/>
            <person name="Klenk H.P."/>
            <person name="Lapidus A."/>
        </authorList>
    </citation>
    <scope>NUCLEOTIDE SEQUENCE [LARGE SCALE GENOMIC DNA]</scope>
    <source>
        <strain evidence="3">DSM 44963</strain>
    </source>
</reference>
<name>D6TF16_KTERA</name>
<dbReference type="OrthoDB" id="156743at2"/>
<accession>D6TF16</accession>
<dbReference type="AlphaFoldDB" id="D6TF16"/>
<feature type="transmembrane region" description="Helical" evidence="1">
    <location>
        <begin position="6"/>
        <end position="23"/>
    </location>
</feature>
<feature type="transmembrane region" description="Helical" evidence="1">
    <location>
        <begin position="115"/>
        <end position="139"/>
    </location>
</feature>
<dbReference type="EMBL" id="ADVG01000001">
    <property type="protein sequence ID" value="EFH90416.1"/>
    <property type="molecule type" value="Genomic_DNA"/>
</dbReference>
<gene>
    <name evidence="2" type="ORF">Krac_12037</name>
</gene>
<evidence type="ECO:0000256" key="1">
    <source>
        <dbReference type="SAM" id="Phobius"/>
    </source>
</evidence>
<keyword evidence="1" id="KW-1133">Transmembrane helix</keyword>
<feature type="transmembrane region" description="Helical" evidence="1">
    <location>
        <begin position="84"/>
        <end position="103"/>
    </location>
</feature>
<sequence>MSLPFTETQCFYVAILAFIVIGFQRGWKRELVSLVFVLLAIFLVRPDSGKSFSDFLNRLPSVFGFLVTGNTTGTPTTPTTNFLLGPWGAIILFAAVVGLGYFIGNKAFPRPGAPAERFIGVIPGIVSGAFIMAFLSSLIPKSANGQSFLTVAVQTPDPGNFVPILFLIAIVAVIVALIASRTKKAGGGVKK</sequence>
<dbReference type="InParanoid" id="D6TF16"/>
<evidence type="ECO:0008006" key="4">
    <source>
        <dbReference type="Google" id="ProtNLM"/>
    </source>
</evidence>
<proteinExistence type="predicted"/>